<sequence>MLARTILARLCALLLLALGLPAAAEAQGYGPFGPPTAAYTADATLQLGRRSYDMRVTGQGLLERREMVTDGLRRIVLIDQGARRATLLMPDQRVAMDADIALVPGVGELLSLHWTARPLAVETVNGVRARKHQVDGTNDRGDRITGVAWVTGDNIMVRADLDVRRQGKRTRVVQELRNLRVGNVDRAQLTVPAGFRRMPLPMNLFNRRQ</sequence>
<keyword evidence="1" id="KW-0732">Signal</keyword>
<organism evidence="2 3">
    <name type="scientific">Stella humosa</name>
    <dbReference type="NCBI Taxonomy" id="94"/>
    <lineage>
        <taxon>Bacteria</taxon>
        <taxon>Pseudomonadati</taxon>
        <taxon>Pseudomonadota</taxon>
        <taxon>Alphaproteobacteria</taxon>
        <taxon>Rhodospirillales</taxon>
        <taxon>Stellaceae</taxon>
        <taxon>Stella</taxon>
    </lineage>
</organism>
<name>A0A3N1KKN3_9PROT</name>
<dbReference type="OrthoDB" id="8479446at2"/>
<comment type="caution">
    <text evidence="2">The sequence shown here is derived from an EMBL/GenBank/DDBJ whole genome shotgun (WGS) entry which is preliminary data.</text>
</comment>
<accession>A0A3N1KKN3</accession>
<evidence type="ECO:0000256" key="1">
    <source>
        <dbReference type="SAM" id="SignalP"/>
    </source>
</evidence>
<dbReference type="EMBL" id="RJKX01000018">
    <property type="protein sequence ID" value="ROP81381.1"/>
    <property type="molecule type" value="Genomic_DNA"/>
</dbReference>
<feature type="chain" id="PRO_5018188887" description="Outer membrane lipoprotein-sorting protein" evidence="1">
    <location>
        <begin position="27"/>
        <end position="209"/>
    </location>
</feature>
<feature type="signal peptide" evidence="1">
    <location>
        <begin position="1"/>
        <end position="26"/>
    </location>
</feature>
<reference evidence="2 3" key="1">
    <citation type="submission" date="2018-11" db="EMBL/GenBank/DDBJ databases">
        <title>Genomic Encyclopedia of Type Strains, Phase IV (KMG-IV): sequencing the most valuable type-strain genomes for metagenomic binning, comparative biology and taxonomic classification.</title>
        <authorList>
            <person name="Goeker M."/>
        </authorList>
    </citation>
    <scope>NUCLEOTIDE SEQUENCE [LARGE SCALE GENOMIC DNA]</scope>
    <source>
        <strain evidence="2 3">DSM 5900</strain>
    </source>
</reference>
<gene>
    <name evidence="2" type="ORF">EDC65_5239</name>
</gene>
<proteinExistence type="predicted"/>
<evidence type="ECO:0008006" key="4">
    <source>
        <dbReference type="Google" id="ProtNLM"/>
    </source>
</evidence>
<keyword evidence="3" id="KW-1185">Reference proteome</keyword>
<evidence type="ECO:0000313" key="2">
    <source>
        <dbReference type="EMBL" id="ROP81381.1"/>
    </source>
</evidence>
<dbReference type="Proteomes" id="UP000278222">
    <property type="component" value="Unassembled WGS sequence"/>
</dbReference>
<evidence type="ECO:0000313" key="3">
    <source>
        <dbReference type="Proteomes" id="UP000278222"/>
    </source>
</evidence>
<dbReference type="RefSeq" id="WP_123695206.1">
    <property type="nucleotide sequence ID" value="NZ_AP019700.1"/>
</dbReference>
<dbReference type="AlphaFoldDB" id="A0A3N1KKN3"/>
<protein>
    <recommendedName>
        <fullName evidence="4">Outer membrane lipoprotein-sorting protein</fullName>
    </recommendedName>
</protein>